<dbReference type="RefSeq" id="WP_005461396.1">
    <property type="nucleotide sequence ID" value="NZ_CM001484.1"/>
</dbReference>
<feature type="domain" description="Pseudouridine synthase I TruA alpha/beta" evidence="8">
    <location>
        <begin position="181"/>
        <end position="281"/>
    </location>
</feature>
<dbReference type="PANTHER" id="PTHR11142:SF0">
    <property type="entry name" value="TRNA PSEUDOURIDINE SYNTHASE-LIKE 1"/>
    <property type="match status" value="1"/>
</dbReference>
<dbReference type="CDD" id="cd02570">
    <property type="entry name" value="PseudoU_synth_EcTruA"/>
    <property type="match status" value="1"/>
</dbReference>
<dbReference type="EMBL" id="CM001484">
    <property type="protein sequence ID" value="EIE97441.1"/>
    <property type="molecule type" value="Genomic_DNA"/>
</dbReference>
<evidence type="ECO:0000256" key="7">
    <source>
        <dbReference type="RuleBase" id="RU003792"/>
    </source>
</evidence>
<dbReference type="InterPro" id="IPR001406">
    <property type="entry name" value="PsdUridine_synth_TruA"/>
</dbReference>
<dbReference type="SUPFAM" id="SSF55120">
    <property type="entry name" value="Pseudouridine synthase"/>
    <property type="match status" value="1"/>
</dbReference>
<dbReference type="STRING" id="928724.SacglDRAFT_00490"/>
<name>I1CXL7_9PSEU</name>
<evidence type="ECO:0000313" key="9">
    <source>
        <dbReference type="EMBL" id="EIE97441.1"/>
    </source>
</evidence>
<accession>I1CXL7</accession>
<dbReference type="AlphaFoldDB" id="I1CXL7"/>
<evidence type="ECO:0000256" key="1">
    <source>
        <dbReference type="ARBA" id="ARBA00009375"/>
    </source>
</evidence>
<keyword evidence="3 4" id="KW-0413">Isomerase</keyword>
<dbReference type="PANTHER" id="PTHR11142">
    <property type="entry name" value="PSEUDOURIDYLATE SYNTHASE"/>
    <property type="match status" value="1"/>
</dbReference>
<evidence type="ECO:0000256" key="2">
    <source>
        <dbReference type="ARBA" id="ARBA00022694"/>
    </source>
</evidence>
<dbReference type="InterPro" id="IPR020097">
    <property type="entry name" value="PsdUridine_synth_TruA_a/b_dom"/>
</dbReference>
<gene>
    <name evidence="4" type="primary">truA</name>
    <name evidence="9" type="ORF">SacglDRAFT_00490</name>
</gene>
<protein>
    <recommendedName>
        <fullName evidence="4">tRNA pseudouridine synthase A</fullName>
        <ecNumber evidence="4">5.4.99.12</ecNumber>
    </recommendedName>
    <alternativeName>
        <fullName evidence="4">tRNA pseudouridine(38-40) synthase</fullName>
    </alternativeName>
    <alternativeName>
        <fullName evidence="4">tRNA pseudouridylate synthase I</fullName>
    </alternativeName>
    <alternativeName>
        <fullName evidence="4">tRNA-uridine isomerase I</fullName>
    </alternativeName>
</protein>
<comment type="catalytic activity">
    <reaction evidence="4 7">
        <text>uridine(38/39/40) in tRNA = pseudouridine(38/39/40) in tRNA</text>
        <dbReference type="Rhea" id="RHEA:22376"/>
        <dbReference type="Rhea" id="RHEA-COMP:10085"/>
        <dbReference type="Rhea" id="RHEA-COMP:10087"/>
        <dbReference type="ChEBI" id="CHEBI:65314"/>
        <dbReference type="ChEBI" id="CHEBI:65315"/>
        <dbReference type="EC" id="5.4.99.12"/>
    </reaction>
</comment>
<dbReference type="Gene3D" id="3.30.70.580">
    <property type="entry name" value="Pseudouridine synthase I, catalytic domain, N-terminal subdomain"/>
    <property type="match status" value="1"/>
</dbReference>
<evidence type="ECO:0000256" key="3">
    <source>
        <dbReference type="ARBA" id="ARBA00023235"/>
    </source>
</evidence>
<dbReference type="NCBIfam" id="TIGR00071">
    <property type="entry name" value="hisT_truA"/>
    <property type="match status" value="1"/>
</dbReference>
<comment type="function">
    <text evidence="4">Formation of pseudouridine at positions 38, 39 and 40 in the anticodon stem and loop of transfer RNAs.</text>
</comment>
<comment type="similarity">
    <text evidence="1 4 7">Belongs to the tRNA pseudouridine synthase TruA family.</text>
</comment>
<dbReference type="InterPro" id="IPR020094">
    <property type="entry name" value="TruA/RsuA/RluB/E/F_N"/>
</dbReference>
<dbReference type="EC" id="5.4.99.12" evidence="4"/>
<evidence type="ECO:0000256" key="4">
    <source>
        <dbReference type="HAMAP-Rule" id="MF_00171"/>
    </source>
</evidence>
<evidence type="ECO:0000313" key="10">
    <source>
        <dbReference type="Proteomes" id="UP000005087"/>
    </source>
</evidence>
<dbReference type="eggNOG" id="COG0101">
    <property type="taxonomic scope" value="Bacteria"/>
</dbReference>
<reference evidence="9 10" key="1">
    <citation type="submission" date="2011-09" db="EMBL/GenBank/DDBJ databases">
        <authorList>
            <consortium name="US DOE Joint Genome Institute (JGI-PGF)"/>
            <person name="Lucas S."/>
            <person name="Han J."/>
            <person name="Lapidus A."/>
            <person name="Cheng J.-F."/>
            <person name="Goodwin L."/>
            <person name="Pitluck S."/>
            <person name="Peters L."/>
            <person name="Land M.L."/>
            <person name="Hauser L."/>
            <person name="Brambilla E."/>
            <person name="Klenk H.-P."/>
            <person name="Woyke T.J."/>
        </authorList>
    </citation>
    <scope>NUCLEOTIDE SEQUENCE [LARGE SCALE GENOMIC DNA]</scope>
    <source>
        <strain evidence="9 10">K62</strain>
    </source>
</reference>
<organism evidence="9 10">
    <name type="scientific">Saccharomonospora glauca K62</name>
    <dbReference type="NCBI Taxonomy" id="928724"/>
    <lineage>
        <taxon>Bacteria</taxon>
        <taxon>Bacillati</taxon>
        <taxon>Actinomycetota</taxon>
        <taxon>Actinomycetes</taxon>
        <taxon>Pseudonocardiales</taxon>
        <taxon>Pseudonocardiaceae</taxon>
        <taxon>Saccharomonospora</taxon>
    </lineage>
</organism>
<sequence length="308" mass="33939">MTETSSRSEPAVPTGEGGLARLRIDLSYDGTDFSGWARQPERRTVQGVLEEALRKQPPGASLAGSIVVAGRTDAGVHALGQVVHADVVRLAGETRSRNMPVSPDGLPDLDWARHRLNRLLPADVRVLRISRAPAGFDARFSAAKRHYRYKVSDAPWGVSPLQRRDTLAWARPLSVDAMNEAASALLGLHDFAAFCKQREGATTIRELLELRWERVDEYELHLSVAADAFCHSMVRSLVGALLWVGDGRRSTSWPAELLKSRERSSVVAPAHGLTLVKVDYPPDDELAARAEKTRHLRDLDVPGSPRRN</sequence>
<comment type="subunit">
    <text evidence="4">Homodimer.</text>
</comment>
<dbReference type="InterPro" id="IPR020095">
    <property type="entry name" value="PsdUridine_synth_TruA_C"/>
</dbReference>
<dbReference type="GO" id="GO:0031119">
    <property type="term" value="P:tRNA pseudouridine synthesis"/>
    <property type="evidence" value="ECO:0007669"/>
    <property type="project" value="UniProtKB-UniRule"/>
</dbReference>
<dbReference type="Pfam" id="PF01416">
    <property type="entry name" value="PseudoU_synth_1"/>
    <property type="match status" value="2"/>
</dbReference>
<feature type="domain" description="Pseudouridine synthase I TruA alpha/beta" evidence="8">
    <location>
        <begin position="27"/>
        <end position="140"/>
    </location>
</feature>
<evidence type="ECO:0000256" key="5">
    <source>
        <dbReference type="PIRSR" id="PIRSR001430-1"/>
    </source>
</evidence>
<proteinExistence type="inferred from homology"/>
<dbReference type="GO" id="GO:0160147">
    <property type="term" value="F:tRNA pseudouridine(38-40) synthase activity"/>
    <property type="evidence" value="ECO:0007669"/>
    <property type="project" value="UniProtKB-EC"/>
</dbReference>
<dbReference type="GO" id="GO:0003723">
    <property type="term" value="F:RNA binding"/>
    <property type="evidence" value="ECO:0007669"/>
    <property type="project" value="InterPro"/>
</dbReference>
<dbReference type="FunFam" id="3.30.70.660:FF:000003">
    <property type="entry name" value="tRNA pseudouridine synthase A"/>
    <property type="match status" value="1"/>
</dbReference>
<keyword evidence="10" id="KW-1185">Reference proteome</keyword>
<dbReference type="HOGENOM" id="CLU_014673_0_2_11"/>
<keyword evidence="2 4" id="KW-0819">tRNA processing</keyword>
<dbReference type="HAMAP" id="MF_00171">
    <property type="entry name" value="TruA"/>
    <property type="match status" value="1"/>
</dbReference>
<evidence type="ECO:0000259" key="8">
    <source>
        <dbReference type="Pfam" id="PF01416"/>
    </source>
</evidence>
<feature type="binding site" evidence="4 6">
    <location>
        <position position="147"/>
    </location>
    <ligand>
        <name>substrate</name>
    </ligand>
</feature>
<dbReference type="InterPro" id="IPR020103">
    <property type="entry name" value="PsdUridine_synth_cat_dom_sf"/>
</dbReference>
<evidence type="ECO:0000256" key="6">
    <source>
        <dbReference type="PIRSR" id="PIRSR001430-2"/>
    </source>
</evidence>
<feature type="active site" description="Nucleophile" evidence="4 5">
    <location>
        <position position="73"/>
    </location>
</feature>
<dbReference type="OrthoDB" id="9811823at2"/>
<dbReference type="Proteomes" id="UP000005087">
    <property type="component" value="Chromosome"/>
</dbReference>
<reference evidence="10" key="2">
    <citation type="submission" date="2012-01" db="EMBL/GenBank/DDBJ databases">
        <title>Noncontiguous Finished sequence of chromosome of Saccharomonospora glauca K62.</title>
        <authorList>
            <consortium name="US DOE Joint Genome Institute"/>
            <person name="Lucas S."/>
            <person name="Han J."/>
            <person name="Lapidus A."/>
            <person name="Cheng J.-F."/>
            <person name="Goodwin L."/>
            <person name="Pitluck S."/>
            <person name="Peters L."/>
            <person name="Mikhailova N."/>
            <person name="Held B."/>
            <person name="Detter J.C."/>
            <person name="Han C."/>
            <person name="Tapia R."/>
            <person name="Land M."/>
            <person name="Hauser L."/>
            <person name="Kyrpides N."/>
            <person name="Ivanova N."/>
            <person name="Pagani I."/>
            <person name="Brambilla E.-M."/>
            <person name="Klenk H.-P."/>
            <person name="Woyke T."/>
        </authorList>
    </citation>
    <scope>NUCLEOTIDE SEQUENCE [LARGE SCALE GENOMIC DNA]</scope>
    <source>
        <strain evidence="10">K62</strain>
    </source>
</reference>
<comment type="caution">
    <text evidence="4">Lacks conserved residue(s) required for the propagation of feature annotation.</text>
</comment>
<dbReference type="PIRSF" id="PIRSF001430">
    <property type="entry name" value="tRNA_psdUrid_synth"/>
    <property type="match status" value="1"/>
</dbReference>
<dbReference type="Gene3D" id="3.30.70.660">
    <property type="entry name" value="Pseudouridine synthase I, catalytic domain, C-terminal subdomain"/>
    <property type="match status" value="1"/>
</dbReference>